<comment type="caution">
    <text evidence="1">The sequence shown here is derived from an EMBL/GenBank/DDBJ whole genome shotgun (WGS) entry which is preliminary data.</text>
</comment>
<name>A0ABQ0PQU9_9PROT</name>
<protein>
    <recommendedName>
        <fullName evidence="3">Beta protein</fullName>
    </recommendedName>
</protein>
<organism evidence="1 2">
    <name type="scientific">Acetobacter malorum DSM 14337</name>
    <dbReference type="NCBI Taxonomy" id="1307910"/>
    <lineage>
        <taxon>Bacteria</taxon>
        <taxon>Pseudomonadati</taxon>
        <taxon>Pseudomonadota</taxon>
        <taxon>Alphaproteobacteria</taxon>
        <taxon>Acetobacterales</taxon>
        <taxon>Acetobacteraceae</taxon>
        <taxon>Acetobacter</taxon>
    </lineage>
</organism>
<dbReference type="Pfam" id="PF14350">
    <property type="entry name" value="Beta_protein"/>
    <property type="match status" value="1"/>
</dbReference>
<evidence type="ECO:0000313" key="2">
    <source>
        <dbReference type="Proteomes" id="UP001065047"/>
    </source>
</evidence>
<dbReference type="RefSeq" id="WP_061506477.1">
    <property type="nucleotide sequence ID" value="NZ_BAPF01000015.1"/>
</dbReference>
<keyword evidence="2" id="KW-1185">Reference proteome</keyword>
<gene>
    <name evidence="1" type="ORF">AA14337_1045</name>
</gene>
<reference evidence="1" key="1">
    <citation type="submission" date="2013-04" db="EMBL/GenBank/DDBJ databases">
        <title>The genome sequencing project of 58 acetic acid bacteria.</title>
        <authorList>
            <person name="Okamoto-Kainuma A."/>
            <person name="Ishikawa M."/>
            <person name="Umino S."/>
            <person name="Koizumi Y."/>
            <person name="Shiwa Y."/>
            <person name="Yoshikawa H."/>
            <person name="Matsutani M."/>
            <person name="Matsushita K."/>
        </authorList>
    </citation>
    <scope>NUCLEOTIDE SEQUENCE</scope>
    <source>
        <strain evidence="1">DSM 14337</strain>
    </source>
</reference>
<evidence type="ECO:0008006" key="3">
    <source>
        <dbReference type="Google" id="ProtNLM"/>
    </source>
</evidence>
<proteinExistence type="predicted"/>
<evidence type="ECO:0000313" key="1">
    <source>
        <dbReference type="EMBL" id="GBQ78130.1"/>
    </source>
</evidence>
<accession>A0ABQ0PQU9</accession>
<sequence>MSGAHVSILKANENELKAIQHLDENISEKLNILFEVDPPSERSVDCKYMKESETPIMTYLDRKITGVCKSWPKKPVMIDGFKWPHDARVESGEHVIPYMVSCLAKMGNLVIPVIGYDRLESIEYKLALKTIPESHIYGWCLRLDGTAIHEDSAEPDFFLDNIQNILDELNIDPRECHVLLDFADLSVATTSVSDIFEKSCRVIRLLAGFCFKYYAVCGCSLPSSIDKAVTQKDTTGSVLRKEMLVYQMLRSEFPADIIKSGDYGVRGPTSTEHPSRHTNGKIRYTTELHFFIVRGHSVQIDGGTFIQMHDLSENLLGSEYFLGENFSWGDKNIASCGKREKIKGRTKTGNAGTWIGFDTNHHLTFVIQEIEEFERKIKVRELVKTL</sequence>
<dbReference type="Proteomes" id="UP001065047">
    <property type="component" value="Unassembled WGS sequence"/>
</dbReference>
<dbReference type="InterPro" id="IPR025683">
    <property type="entry name" value="Protein_beta"/>
</dbReference>
<dbReference type="EMBL" id="BAPF01000015">
    <property type="protein sequence ID" value="GBQ78130.1"/>
    <property type="molecule type" value="Genomic_DNA"/>
</dbReference>
<dbReference type="GeneID" id="29557996"/>